<organism evidence="2 3">
    <name type="scientific">Vigna mungo</name>
    <name type="common">Black gram</name>
    <name type="synonym">Phaseolus mungo</name>
    <dbReference type="NCBI Taxonomy" id="3915"/>
    <lineage>
        <taxon>Eukaryota</taxon>
        <taxon>Viridiplantae</taxon>
        <taxon>Streptophyta</taxon>
        <taxon>Embryophyta</taxon>
        <taxon>Tracheophyta</taxon>
        <taxon>Spermatophyta</taxon>
        <taxon>Magnoliopsida</taxon>
        <taxon>eudicotyledons</taxon>
        <taxon>Gunneridae</taxon>
        <taxon>Pentapetalae</taxon>
        <taxon>rosids</taxon>
        <taxon>fabids</taxon>
        <taxon>Fabales</taxon>
        <taxon>Fabaceae</taxon>
        <taxon>Papilionoideae</taxon>
        <taxon>50 kb inversion clade</taxon>
        <taxon>NPAAA clade</taxon>
        <taxon>indigoferoid/millettioid clade</taxon>
        <taxon>Phaseoleae</taxon>
        <taxon>Vigna</taxon>
    </lineage>
</organism>
<dbReference type="InterPro" id="IPR056816">
    <property type="entry name" value="ACR2/9/10_N"/>
</dbReference>
<name>A0AAQ3N1M6_VIGMU</name>
<feature type="domain" description="ACT" evidence="1">
    <location>
        <begin position="13"/>
        <end position="65"/>
    </location>
</feature>
<gene>
    <name evidence="2" type="ORF">V8G54_027131</name>
</gene>
<dbReference type="EMBL" id="CP144693">
    <property type="protein sequence ID" value="WVZ01062.1"/>
    <property type="molecule type" value="Genomic_DNA"/>
</dbReference>
<dbReference type="Proteomes" id="UP001374535">
    <property type="component" value="Chromosome 8"/>
</dbReference>
<evidence type="ECO:0000313" key="3">
    <source>
        <dbReference type="Proteomes" id="UP001374535"/>
    </source>
</evidence>
<proteinExistence type="predicted"/>
<protein>
    <recommendedName>
        <fullName evidence="1">ACT domain-containing protein</fullName>
    </recommendedName>
</protein>
<dbReference type="Pfam" id="PF24914">
    <property type="entry name" value="ACR10_N"/>
    <property type="match status" value="1"/>
</dbReference>
<sequence length="150" mass="16329">MGVSGADDDVVQIQHPNKPGDPFIVTVNCPDKTGLACDICSIILDFGLCIFKGGFFQSQNTCLIPFDSSFYFNAFNGPILNVSFRCFNRWSLVLCCVVGYSTVPVASHEFVLSDPQRTTSGNLSSLFSLLLSRPAAFQIFSCLSVEVLLP</sequence>
<accession>A0AAQ3N1M6</accession>
<evidence type="ECO:0000259" key="1">
    <source>
        <dbReference type="Pfam" id="PF24914"/>
    </source>
</evidence>
<reference evidence="2 3" key="1">
    <citation type="journal article" date="2023" name="Life. Sci Alliance">
        <title>Evolutionary insights into 3D genome organization and epigenetic landscape of Vigna mungo.</title>
        <authorList>
            <person name="Junaid A."/>
            <person name="Singh B."/>
            <person name="Bhatia S."/>
        </authorList>
    </citation>
    <scope>NUCLEOTIDE SEQUENCE [LARGE SCALE GENOMIC DNA]</scope>
    <source>
        <strain evidence="2">Urdbean</strain>
    </source>
</reference>
<evidence type="ECO:0000313" key="2">
    <source>
        <dbReference type="EMBL" id="WVZ01062.1"/>
    </source>
</evidence>
<dbReference type="AlphaFoldDB" id="A0AAQ3N1M6"/>
<keyword evidence="3" id="KW-1185">Reference proteome</keyword>